<keyword evidence="18" id="KW-1185">Reference proteome</keyword>
<evidence type="ECO:0000313" key="18">
    <source>
        <dbReference type="Proteomes" id="UP000028045"/>
    </source>
</evidence>
<evidence type="ECO:0000256" key="6">
    <source>
        <dbReference type="ARBA" id="ARBA00023001"/>
    </source>
</evidence>
<evidence type="ECO:0000313" key="17">
    <source>
        <dbReference type="EMBL" id="KEY67018.1"/>
    </source>
</evidence>
<keyword evidence="5" id="KW-0732">Signal</keyword>
<dbReference type="InterPro" id="IPR005103">
    <property type="entry name" value="AA9_LPMO"/>
</dbReference>
<sequence length="298" mass="33255">MRCINLAGSLALAASTVQGHFTFVRLAHNGEWKAPTQYFRNKTELFEELPNPYSNNYFRLYNDPTFLTDYPDSVRCGRDTLAHAADTEVLVVQAGDTLEIAHTRKSPETWADEQWYDCPNGRGSCDPLDPDWTMDFNHPGPLLAHLSKVPAGGDIHTYDGSGEWVKIHSVGLELNDDGSLHWLAYNYQGLPSRFVFRIPEQTPAGDYLLRLDLIWPGLYQPPIYVGGQAQMYASCAQISVKSNVNGSLPQGIRIPEDLTTGTLVSLAMYRDQSLDEGYVYPGGPLWTGEELVEDKPNV</sequence>
<dbReference type="EMBL" id="KL648635">
    <property type="protein sequence ID" value="KEY67018.1"/>
    <property type="molecule type" value="Genomic_DNA"/>
</dbReference>
<accession>A0A084ANY9</accession>
<comment type="subcellular location">
    <subcellularLocation>
        <location evidence="2">Secreted</location>
    </subcellularLocation>
</comment>
<dbReference type="Pfam" id="PF03443">
    <property type="entry name" value="AA9"/>
    <property type="match status" value="1"/>
</dbReference>
<feature type="domain" description="Auxiliary Activity family 9 catalytic" evidence="16">
    <location>
        <begin position="20"/>
        <end position="258"/>
    </location>
</feature>
<dbReference type="GO" id="GO:0004497">
    <property type="term" value="F:monooxygenase activity"/>
    <property type="evidence" value="ECO:0007669"/>
    <property type="project" value="UniProtKB-KW"/>
</dbReference>
<dbReference type="OrthoDB" id="3496539at2759"/>
<dbReference type="EC" id="1.14.99.56" evidence="15"/>
<keyword evidence="7" id="KW-0560">Oxidoreductase</keyword>
<name>A0A084ANY9_STACB</name>
<dbReference type="InterPro" id="IPR049892">
    <property type="entry name" value="AA9"/>
</dbReference>
<evidence type="ECO:0000256" key="10">
    <source>
        <dbReference type="ARBA" id="ARBA00023157"/>
    </source>
</evidence>
<evidence type="ECO:0000256" key="7">
    <source>
        <dbReference type="ARBA" id="ARBA00023002"/>
    </source>
</evidence>
<protein>
    <recommendedName>
        <fullName evidence="15">lytic cellulose monooxygenase (C4-dehydrogenating)</fullName>
        <ecNumber evidence="15">1.14.99.56</ecNumber>
    </recommendedName>
</protein>
<dbReference type="Proteomes" id="UP000028045">
    <property type="component" value="Unassembled WGS sequence"/>
</dbReference>
<comment type="similarity">
    <text evidence="13">Belongs to the polysaccharide monooxygenase AA9 family.</text>
</comment>
<proteinExistence type="inferred from homology"/>
<dbReference type="GO" id="GO:0005576">
    <property type="term" value="C:extracellular region"/>
    <property type="evidence" value="ECO:0007669"/>
    <property type="project" value="UniProtKB-SubCell"/>
</dbReference>
<evidence type="ECO:0000256" key="14">
    <source>
        <dbReference type="ARBA" id="ARBA00045077"/>
    </source>
</evidence>
<keyword evidence="4" id="KW-0479">Metal-binding</keyword>
<evidence type="ECO:0000256" key="4">
    <source>
        <dbReference type="ARBA" id="ARBA00022723"/>
    </source>
</evidence>
<gene>
    <name evidence="17" type="ORF">S7711_04701</name>
</gene>
<comment type="catalytic activity">
    <reaction evidence="14">
        <text>[(1-&gt;4)-beta-D-glucosyl]n+m + reduced acceptor + O2 = 4-dehydro-beta-D-glucosyl-[(1-&gt;4)-beta-D-glucosyl]n-1 + [(1-&gt;4)-beta-D-glucosyl]m + acceptor + H2O.</text>
        <dbReference type="EC" id="1.14.99.56"/>
    </reaction>
</comment>
<evidence type="ECO:0000256" key="8">
    <source>
        <dbReference type="ARBA" id="ARBA00023008"/>
    </source>
</evidence>
<dbReference type="Gene3D" id="2.70.50.70">
    <property type="match status" value="1"/>
</dbReference>
<dbReference type="GO" id="GO:0046872">
    <property type="term" value="F:metal ion binding"/>
    <property type="evidence" value="ECO:0007669"/>
    <property type="project" value="UniProtKB-KW"/>
</dbReference>
<evidence type="ECO:0000256" key="9">
    <source>
        <dbReference type="ARBA" id="ARBA00023033"/>
    </source>
</evidence>
<evidence type="ECO:0000256" key="5">
    <source>
        <dbReference type="ARBA" id="ARBA00022729"/>
    </source>
</evidence>
<keyword evidence="11" id="KW-0119">Carbohydrate metabolism</keyword>
<keyword evidence="10" id="KW-1015">Disulfide bond</keyword>
<reference evidence="17 18" key="1">
    <citation type="journal article" date="2014" name="BMC Genomics">
        <title>Comparative genome sequencing reveals chemotype-specific gene clusters in the toxigenic black mold Stachybotrys.</title>
        <authorList>
            <person name="Semeiks J."/>
            <person name="Borek D."/>
            <person name="Otwinowski Z."/>
            <person name="Grishin N.V."/>
        </authorList>
    </citation>
    <scope>NUCLEOTIDE SEQUENCE [LARGE SCALE GENOMIC DNA]</scope>
    <source>
        <strain evidence="18">CBS 109288 / IBT 7711</strain>
    </source>
</reference>
<comment type="cofactor">
    <cofactor evidence="1">
        <name>Cu(2+)</name>
        <dbReference type="ChEBI" id="CHEBI:29036"/>
    </cofactor>
</comment>
<evidence type="ECO:0000256" key="3">
    <source>
        <dbReference type="ARBA" id="ARBA00022525"/>
    </source>
</evidence>
<keyword evidence="3" id="KW-0964">Secreted</keyword>
<evidence type="ECO:0000256" key="13">
    <source>
        <dbReference type="ARBA" id="ARBA00044502"/>
    </source>
</evidence>
<dbReference type="PANTHER" id="PTHR33353">
    <property type="entry name" value="PUTATIVE (AFU_ORTHOLOGUE AFUA_1G12560)-RELATED"/>
    <property type="match status" value="1"/>
</dbReference>
<dbReference type="HOGENOM" id="CLU_915784_0_0_1"/>
<evidence type="ECO:0000259" key="16">
    <source>
        <dbReference type="Pfam" id="PF03443"/>
    </source>
</evidence>
<keyword evidence="6" id="KW-0136">Cellulose degradation</keyword>
<keyword evidence="12" id="KW-0624">Polysaccharide degradation</keyword>
<evidence type="ECO:0000256" key="2">
    <source>
        <dbReference type="ARBA" id="ARBA00004613"/>
    </source>
</evidence>
<keyword evidence="9" id="KW-0503">Monooxygenase</keyword>
<evidence type="ECO:0000256" key="1">
    <source>
        <dbReference type="ARBA" id="ARBA00001973"/>
    </source>
</evidence>
<dbReference type="AlphaFoldDB" id="A0A084ANY9"/>
<evidence type="ECO:0000256" key="12">
    <source>
        <dbReference type="ARBA" id="ARBA00023326"/>
    </source>
</evidence>
<evidence type="ECO:0000256" key="15">
    <source>
        <dbReference type="ARBA" id="ARBA00047174"/>
    </source>
</evidence>
<evidence type="ECO:0000256" key="11">
    <source>
        <dbReference type="ARBA" id="ARBA00023277"/>
    </source>
</evidence>
<keyword evidence="8" id="KW-0186">Copper</keyword>
<organism evidence="17 18">
    <name type="scientific">Stachybotrys chartarum (strain CBS 109288 / IBT 7711)</name>
    <name type="common">Toxic black mold</name>
    <name type="synonym">Stilbospora chartarum</name>
    <dbReference type="NCBI Taxonomy" id="1280523"/>
    <lineage>
        <taxon>Eukaryota</taxon>
        <taxon>Fungi</taxon>
        <taxon>Dikarya</taxon>
        <taxon>Ascomycota</taxon>
        <taxon>Pezizomycotina</taxon>
        <taxon>Sordariomycetes</taxon>
        <taxon>Hypocreomycetidae</taxon>
        <taxon>Hypocreales</taxon>
        <taxon>Stachybotryaceae</taxon>
        <taxon>Stachybotrys</taxon>
    </lineage>
</organism>
<dbReference type="GO" id="GO:0030245">
    <property type="term" value="P:cellulose catabolic process"/>
    <property type="evidence" value="ECO:0007669"/>
    <property type="project" value="UniProtKB-KW"/>
</dbReference>
<dbReference type="PANTHER" id="PTHR33353:SF10">
    <property type="entry name" value="ENDO-BETA-1,4-GLUCANASE D"/>
    <property type="match status" value="1"/>
</dbReference>